<evidence type="ECO:0000313" key="3">
    <source>
        <dbReference type="Proteomes" id="UP000604825"/>
    </source>
</evidence>
<protein>
    <submittedName>
        <fullName evidence="2">Uncharacterized protein</fullName>
    </submittedName>
</protein>
<feature type="transmembrane region" description="Helical" evidence="1">
    <location>
        <begin position="111"/>
        <end position="132"/>
    </location>
</feature>
<dbReference type="Proteomes" id="UP000604825">
    <property type="component" value="Unassembled WGS sequence"/>
</dbReference>
<dbReference type="AlphaFoldDB" id="A0A811SEC3"/>
<reference evidence="2" key="1">
    <citation type="submission" date="2020-10" db="EMBL/GenBank/DDBJ databases">
        <authorList>
            <person name="Han B."/>
            <person name="Lu T."/>
            <person name="Zhao Q."/>
            <person name="Huang X."/>
            <person name="Zhao Y."/>
        </authorList>
    </citation>
    <scope>NUCLEOTIDE SEQUENCE</scope>
</reference>
<evidence type="ECO:0000256" key="1">
    <source>
        <dbReference type="SAM" id="Phobius"/>
    </source>
</evidence>
<gene>
    <name evidence="2" type="ORF">NCGR_LOCUS63870</name>
</gene>
<keyword evidence="1" id="KW-0812">Transmembrane</keyword>
<sequence length="275" mass="29599">MPVLVKILIAVSPPFPSPTGRQHCTRRRTNHRTVTSLANSLHQAQHSYCCSQTRHHSCHALRRAVHDKLCAVELQLRACYHSLAGASSSTTSSAVAALGALLYDATAFPRAAAFFLPLVATTSLCCVVACLFTAAERGTTKEAAVEVVLVGGEGKAEARLLQVKDDANGSELLPDLRLLTRFELRTTTPPVIRAEVPALLARARPALSCSLCGAAVPALVLLSSPWCCRAHRARRARLARAAGRRGRRARDARLAAALYRPPGNKQKMCTEQIAK</sequence>
<evidence type="ECO:0000313" key="2">
    <source>
        <dbReference type="EMBL" id="CAD6339772.1"/>
    </source>
</evidence>
<keyword evidence="1" id="KW-0472">Membrane</keyword>
<name>A0A811SEC3_9POAL</name>
<proteinExistence type="predicted"/>
<organism evidence="2 3">
    <name type="scientific">Miscanthus lutarioriparius</name>
    <dbReference type="NCBI Taxonomy" id="422564"/>
    <lineage>
        <taxon>Eukaryota</taxon>
        <taxon>Viridiplantae</taxon>
        <taxon>Streptophyta</taxon>
        <taxon>Embryophyta</taxon>
        <taxon>Tracheophyta</taxon>
        <taxon>Spermatophyta</taxon>
        <taxon>Magnoliopsida</taxon>
        <taxon>Liliopsida</taxon>
        <taxon>Poales</taxon>
        <taxon>Poaceae</taxon>
        <taxon>PACMAD clade</taxon>
        <taxon>Panicoideae</taxon>
        <taxon>Andropogonodae</taxon>
        <taxon>Andropogoneae</taxon>
        <taxon>Saccharinae</taxon>
        <taxon>Miscanthus</taxon>
    </lineage>
</organism>
<comment type="caution">
    <text evidence="2">The sequence shown here is derived from an EMBL/GenBank/DDBJ whole genome shotgun (WGS) entry which is preliminary data.</text>
</comment>
<keyword evidence="1" id="KW-1133">Transmembrane helix</keyword>
<dbReference type="EMBL" id="CAJGYO010000019">
    <property type="protein sequence ID" value="CAD6339772.1"/>
    <property type="molecule type" value="Genomic_DNA"/>
</dbReference>
<accession>A0A811SEC3</accession>
<keyword evidence="3" id="KW-1185">Reference proteome</keyword>